<evidence type="ECO:0000256" key="4">
    <source>
        <dbReference type="ARBA" id="ARBA00023136"/>
    </source>
</evidence>
<evidence type="ECO:0000256" key="3">
    <source>
        <dbReference type="ARBA" id="ARBA00022989"/>
    </source>
</evidence>
<reference evidence="6 7" key="1">
    <citation type="submission" date="2019-02" db="EMBL/GenBank/DDBJ databases">
        <title>Deep-cultivation of Planctomycetes and their phenomic and genomic characterization uncovers novel biology.</title>
        <authorList>
            <person name="Wiegand S."/>
            <person name="Jogler M."/>
            <person name="Boedeker C."/>
            <person name="Pinto D."/>
            <person name="Vollmers J."/>
            <person name="Rivas-Marin E."/>
            <person name="Kohn T."/>
            <person name="Peeters S.H."/>
            <person name="Heuer A."/>
            <person name="Rast P."/>
            <person name="Oberbeckmann S."/>
            <person name="Bunk B."/>
            <person name="Jeske O."/>
            <person name="Meyerdierks A."/>
            <person name="Storesund J.E."/>
            <person name="Kallscheuer N."/>
            <person name="Luecker S."/>
            <person name="Lage O.M."/>
            <person name="Pohl T."/>
            <person name="Merkel B.J."/>
            <person name="Hornburger P."/>
            <person name="Mueller R.-W."/>
            <person name="Bruemmer F."/>
            <person name="Labrenz M."/>
            <person name="Spormann A.M."/>
            <person name="Op den Camp H."/>
            <person name="Overmann J."/>
            <person name="Amann R."/>
            <person name="Jetten M.S.M."/>
            <person name="Mascher T."/>
            <person name="Medema M.H."/>
            <person name="Devos D.P."/>
            <person name="Kaster A.-K."/>
            <person name="Ovreas L."/>
            <person name="Rohde M."/>
            <person name="Galperin M.Y."/>
            <person name="Jogler C."/>
        </authorList>
    </citation>
    <scope>NUCLEOTIDE SEQUENCE [LARGE SCALE GENOMIC DNA]</scope>
    <source>
        <strain evidence="6 7">ETA_A1</strain>
    </source>
</reference>
<evidence type="ECO:0000256" key="5">
    <source>
        <dbReference type="SAM" id="Phobius"/>
    </source>
</evidence>
<comment type="subcellular location">
    <subcellularLocation>
        <location evidence="1">Membrane</location>
        <topology evidence="1">Multi-pass membrane protein</topology>
    </subcellularLocation>
</comment>
<feature type="transmembrane region" description="Helical" evidence="5">
    <location>
        <begin position="140"/>
        <end position="157"/>
    </location>
</feature>
<dbReference type="InterPro" id="IPR050598">
    <property type="entry name" value="AminoAcid_Transporter"/>
</dbReference>
<keyword evidence="2 5" id="KW-0812">Transmembrane</keyword>
<feature type="transmembrane region" description="Helical" evidence="5">
    <location>
        <begin position="432"/>
        <end position="450"/>
    </location>
</feature>
<name>A0A517XYG0_9BACT</name>
<dbReference type="Proteomes" id="UP000319576">
    <property type="component" value="Chromosome"/>
</dbReference>
<proteinExistence type="predicted"/>
<keyword evidence="4 5" id="KW-0472">Membrane</keyword>
<keyword evidence="7" id="KW-1185">Reference proteome</keyword>
<evidence type="ECO:0000313" key="6">
    <source>
        <dbReference type="EMBL" id="QDU22545.1"/>
    </source>
</evidence>
<evidence type="ECO:0000313" key="7">
    <source>
        <dbReference type="Proteomes" id="UP000319576"/>
    </source>
</evidence>
<dbReference type="PIRSF" id="PIRSF006060">
    <property type="entry name" value="AA_transporter"/>
    <property type="match status" value="1"/>
</dbReference>
<dbReference type="PANTHER" id="PTHR11785">
    <property type="entry name" value="AMINO ACID TRANSPORTER"/>
    <property type="match status" value="1"/>
</dbReference>
<dbReference type="EMBL" id="CP036273">
    <property type="protein sequence ID" value="QDU22545.1"/>
    <property type="molecule type" value="Genomic_DNA"/>
</dbReference>
<accession>A0A517XYG0</accession>
<feature type="transmembrane region" description="Helical" evidence="5">
    <location>
        <begin position="16"/>
        <end position="39"/>
    </location>
</feature>
<evidence type="ECO:0000256" key="1">
    <source>
        <dbReference type="ARBA" id="ARBA00004141"/>
    </source>
</evidence>
<protein>
    <submittedName>
        <fullName evidence="6">Serine/threonine exchanger SteT</fullName>
    </submittedName>
</protein>
<dbReference type="Gene3D" id="1.20.1740.10">
    <property type="entry name" value="Amino acid/polyamine transporter I"/>
    <property type="match status" value="1"/>
</dbReference>
<dbReference type="OrthoDB" id="9809628at2"/>
<feature type="transmembrane region" description="Helical" evidence="5">
    <location>
        <begin position="368"/>
        <end position="390"/>
    </location>
</feature>
<sequence>MPDQTAPADARRFGPWAGYLVVVGSMIGAGILSTSGYTLRDTGNPAGLLAVWALGGVLAVCGALTVAELATTLPRSGGDYVYVRAAFGRGTGVVAGWAGFALGFAAPTALIAHMALAHLVGPFAASLSGVFPWWNTEVAVKGGATLLVTAVALGHTLGHRHSAWLQTGATLLTVAVLLALSVGGLLFGRGSWTHFEQGGWPRGDSWPALAIGLIYVGYAYAGWNGAAYIAGELRDPARSLPRCLVGGAVTVTALYLLVNVAYVYALDPAGMTTRPRGDVERVAELAAAALFGSDFARATSAALGLSLTAAVSAYLLTGPRVAYAMARDGAFPAYAGRLHPVRATPAAATLTQAALAVGLLWSGTFEQLLSYTTVGLAALTGLTIASVFPLRRAALPRPYGLPLYPLPPLAFLVLTAWTVGYALYDDKTREPALWGLATIAVGVPLARLLPDVRPASSDPR</sequence>
<dbReference type="InterPro" id="IPR002293">
    <property type="entry name" value="AA/rel_permease1"/>
</dbReference>
<dbReference type="Pfam" id="PF13520">
    <property type="entry name" value="AA_permease_2"/>
    <property type="match status" value="1"/>
</dbReference>
<dbReference type="PANTHER" id="PTHR11785:SF512">
    <property type="entry name" value="SOBREMESA, ISOFORM B"/>
    <property type="match status" value="1"/>
</dbReference>
<dbReference type="GO" id="GO:0015179">
    <property type="term" value="F:L-amino acid transmembrane transporter activity"/>
    <property type="evidence" value="ECO:0007669"/>
    <property type="project" value="TreeGrafter"/>
</dbReference>
<dbReference type="GO" id="GO:0016020">
    <property type="term" value="C:membrane"/>
    <property type="evidence" value="ECO:0007669"/>
    <property type="project" value="UniProtKB-SubCell"/>
</dbReference>
<feature type="transmembrane region" description="Helical" evidence="5">
    <location>
        <begin position="402"/>
        <end position="420"/>
    </location>
</feature>
<feature type="transmembrane region" description="Helical" evidence="5">
    <location>
        <begin position="46"/>
        <end position="66"/>
    </location>
</feature>
<feature type="transmembrane region" description="Helical" evidence="5">
    <location>
        <begin position="243"/>
        <end position="265"/>
    </location>
</feature>
<feature type="transmembrane region" description="Helical" evidence="5">
    <location>
        <begin position="301"/>
        <end position="322"/>
    </location>
</feature>
<evidence type="ECO:0000256" key="2">
    <source>
        <dbReference type="ARBA" id="ARBA00022692"/>
    </source>
</evidence>
<feature type="transmembrane region" description="Helical" evidence="5">
    <location>
        <begin position="208"/>
        <end position="231"/>
    </location>
</feature>
<dbReference type="KEGG" id="uli:ETAA1_45270"/>
<feature type="transmembrane region" description="Helical" evidence="5">
    <location>
        <begin position="169"/>
        <end position="188"/>
    </location>
</feature>
<organism evidence="6 7">
    <name type="scientific">Urbifossiella limnaea</name>
    <dbReference type="NCBI Taxonomy" id="2528023"/>
    <lineage>
        <taxon>Bacteria</taxon>
        <taxon>Pseudomonadati</taxon>
        <taxon>Planctomycetota</taxon>
        <taxon>Planctomycetia</taxon>
        <taxon>Gemmatales</taxon>
        <taxon>Gemmataceae</taxon>
        <taxon>Urbifossiella</taxon>
    </lineage>
</organism>
<dbReference type="RefSeq" id="WP_145242365.1">
    <property type="nucleotide sequence ID" value="NZ_CP036273.1"/>
</dbReference>
<gene>
    <name evidence="6" type="primary">steT_2</name>
    <name evidence="6" type="ORF">ETAA1_45270</name>
</gene>
<dbReference type="AlphaFoldDB" id="A0A517XYG0"/>
<keyword evidence="3 5" id="KW-1133">Transmembrane helix</keyword>